<keyword evidence="3" id="KW-1185">Reference proteome</keyword>
<gene>
    <name evidence="2" type="ORF">SAMN04488026_101718</name>
</gene>
<name>A0A1G8TIH9_9RHOB</name>
<reference evidence="2 3" key="1">
    <citation type="submission" date="2016-10" db="EMBL/GenBank/DDBJ databases">
        <authorList>
            <person name="de Groot N.N."/>
        </authorList>
    </citation>
    <scope>NUCLEOTIDE SEQUENCE [LARGE SCALE GENOMIC DNA]</scope>
    <source>
        <strain evidence="2 3">DSM 25294</strain>
    </source>
</reference>
<organism evidence="2 3">
    <name type="scientific">Aliiruegeria lutimaris</name>
    <dbReference type="NCBI Taxonomy" id="571298"/>
    <lineage>
        <taxon>Bacteria</taxon>
        <taxon>Pseudomonadati</taxon>
        <taxon>Pseudomonadota</taxon>
        <taxon>Alphaproteobacteria</taxon>
        <taxon>Rhodobacterales</taxon>
        <taxon>Roseobacteraceae</taxon>
        <taxon>Aliiruegeria</taxon>
    </lineage>
</organism>
<evidence type="ECO:0000313" key="3">
    <source>
        <dbReference type="Proteomes" id="UP000199382"/>
    </source>
</evidence>
<dbReference type="STRING" id="571298.SAMN04488026_101718"/>
<dbReference type="AlphaFoldDB" id="A0A1G8TIH9"/>
<accession>A0A1G8TIH9</accession>
<evidence type="ECO:0000313" key="2">
    <source>
        <dbReference type="EMBL" id="SDJ41406.1"/>
    </source>
</evidence>
<dbReference type="RefSeq" id="WP_093154740.1">
    <property type="nucleotide sequence ID" value="NZ_FNEK01000017.1"/>
</dbReference>
<feature type="region of interest" description="Disordered" evidence="1">
    <location>
        <begin position="277"/>
        <end position="300"/>
    </location>
</feature>
<proteinExistence type="predicted"/>
<sequence>MTEDFALIDFALTARAPAEVAEAIGQVRAARPATPAPEAPARRGILSRLLGRGGTARNASSGGPKLRIQPADTLAPPPLARIVLADMGFASNGGPVRLTGPLGAAGLTLIEFREGDGDTSGFCEALSKALKGDEIFYFRHSGSRHPGAHFAFHVYQDGRVTRRAVSVSKDGAIPEARWDGADSGMPHPLETDSLPAPGTANSEIMTPVRQSIILEALGLDPEYLFAEAQEPGLVTLELSEDAGGRPLSEVNAIVREQLHPASPELEDDEAQAELPLDQPAGDTETSHAPSEEPQEPNWEEEVTGLLVEAVEAALPADQQVAWLDQLTERLVGGDIDGALAEAHRMIRAGDRSEQDKVAAAIRLAELFGRGE</sequence>
<evidence type="ECO:0000256" key="1">
    <source>
        <dbReference type="SAM" id="MobiDB-lite"/>
    </source>
</evidence>
<protein>
    <submittedName>
        <fullName evidence="2">Uncharacterized protein</fullName>
    </submittedName>
</protein>
<dbReference type="EMBL" id="FNEK01000017">
    <property type="protein sequence ID" value="SDJ41406.1"/>
    <property type="molecule type" value="Genomic_DNA"/>
</dbReference>
<dbReference type="Proteomes" id="UP000199382">
    <property type="component" value="Unassembled WGS sequence"/>
</dbReference>
<dbReference type="OrthoDB" id="7828525at2"/>